<accession>A0A2H0XV43</accession>
<feature type="signal peptide" evidence="1">
    <location>
        <begin position="1"/>
        <end position="35"/>
    </location>
</feature>
<evidence type="ECO:0000313" key="3">
    <source>
        <dbReference type="Proteomes" id="UP000231343"/>
    </source>
</evidence>
<dbReference type="AlphaFoldDB" id="A0A2H0XV43"/>
<name>A0A2H0XV43_UNCSA</name>
<reference evidence="2 3" key="1">
    <citation type="submission" date="2017-09" db="EMBL/GenBank/DDBJ databases">
        <title>Depth-based differentiation of microbial function through sediment-hosted aquifers and enrichment of novel symbionts in the deep terrestrial subsurface.</title>
        <authorList>
            <person name="Probst A.J."/>
            <person name="Ladd B."/>
            <person name="Jarett J.K."/>
            <person name="Geller-Mcgrath D.E."/>
            <person name="Sieber C.M."/>
            <person name="Emerson J.B."/>
            <person name="Anantharaman K."/>
            <person name="Thomas B.C."/>
            <person name="Malmstrom R."/>
            <person name="Stieglmeier M."/>
            <person name="Klingl A."/>
            <person name="Woyke T."/>
            <person name="Ryan C.M."/>
            <person name="Banfield J.F."/>
        </authorList>
    </citation>
    <scope>NUCLEOTIDE SEQUENCE [LARGE SCALE GENOMIC DNA]</scope>
    <source>
        <strain evidence="2">CG08_land_8_20_14_0_20_45_16</strain>
    </source>
</reference>
<evidence type="ECO:0000313" key="2">
    <source>
        <dbReference type="EMBL" id="PIS28793.1"/>
    </source>
</evidence>
<comment type="caution">
    <text evidence="2">The sequence shown here is derived from an EMBL/GenBank/DDBJ whole genome shotgun (WGS) entry which is preliminary data.</text>
</comment>
<gene>
    <name evidence="2" type="ORF">COT42_06945</name>
</gene>
<dbReference type="InterPro" id="IPR011250">
    <property type="entry name" value="OMP/PagP_B-barrel"/>
</dbReference>
<dbReference type="SUPFAM" id="SSF56925">
    <property type="entry name" value="OMPA-like"/>
    <property type="match status" value="1"/>
</dbReference>
<dbReference type="Proteomes" id="UP000231343">
    <property type="component" value="Unassembled WGS sequence"/>
</dbReference>
<keyword evidence="1" id="KW-0732">Signal</keyword>
<protein>
    <submittedName>
        <fullName evidence="2">Uncharacterized protein</fullName>
    </submittedName>
</protein>
<proteinExistence type="predicted"/>
<sequence>MRHHYATPKYVKVLALRSICVALACWFLSATAVTAQLFDQADSEAIYTNDYGLSIYPDYPPTIGQTVTLRLRSLAPVQKVSLYSDREEKIPMTYRRGYWWGSFTMPDDYIEGSHFFTVWLRKTKFDPRGLKPVWEKSIVWYKAVKPGADQLLDASTEEGFLGEPEISRPLEPLVGVGETVEVLASPSSPEVAGLRISGGQSITVRSRSLEGSLEGYSPGTEQIREESLRINVAGRAAGTDIEASLFRTTASGVAQVGERDEQVSILLRQGSNEAYLGDFTADLTDTEFTRLDRVLSGARVSADYQTWGVLALYSSPRGQSKVTRLYGDGGQGPYYLGSAPVVIDSERVLIDGVAQKRGDDYTIDYQAGTISFIKAVIDAKSVIQVNYDFRQSAYQHATIGLRTFIRPKENLKLALIYLDDSDSLARASEIHQSMSQEVISPQSHSVLGVDSSFVSELFSGDLEAAYSQKNLDLLFAAGTQESGRAAKLNVSSNLGPWGISGHLKRVGAKFSPIADPDPKQDVWEYGGALSFRYNGVFASQYGHDYAKYVQDDTIYENLYRQAQAKFTPLAKPSLEYQFSEIKESNDPVTGDQIIRTITKNSVESVYRYGVIGSSLRGSVEKWETQVPSSEATLYKRVNFGLATVGIDKISFASNVELETRQLSVTNEASRQSYNLNLSASPNQQTFLSSALQVVDDSLDGYSSVADLAYRLKPWAGLDFEGKYTINQVCESFPTTAEAVSKQTGSFSLNWRPHSLWRLRYFFKPDFTRLARNNALIYNNEQRQIEANLYPASGSLFGLVYKSGQNYNVDKDDYPNYCVKESGQDSHGVLYTLKLAPLSIMSLELNYLLEQAASETLVATQEPWIYEPGYLQNQQFDLIVRTSLSESFSLDSRYTYQKNDQGSSEALSNVVDTKNHTALLKLNWRFNSQLTFYLAGSYSRLTDYLLSQVTYTLAPGAGLIYRFGDQLRIDFDYTYTKSFSGSETAKNNYDLKTKYALSEFVDFIFQLQQEVGLKPAYRLIDLTANLEIKL</sequence>
<feature type="chain" id="PRO_5013930645" evidence="1">
    <location>
        <begin position="36"/>
        <end position="1029"/>
    </location>
</feature>
<dbReference type="EMBL" id="PEYM01000116">
    <property type="protein sequence ID" value="PIS28793.1"/>
    <property type="molecule type" value="Genomic_DNA"/>
</dbReference>
<evidence type="ECO:0000256" key="1">
    <source>
        <dbReference type="SAM" id="SignalP"/>
    </source>
</evidence>
<organism evidence="2 3">
    <name type="scientific">Candidatus Saganbacteria bacterium CG08_land_8_20_14_0_20_45_16</name>
    <dbReference type="NCBI Taxonomy" id="2014293"/>
    <lineage>
        <taxon>Bacteria</taxon>
        <taxon>Bacillati</taxon>
        <taxon>Saganbacteria</taxon>
    </lineage>
</organism>